<evidence type="ECO:0000313" key="3">
    <source>
        <dbReference type="EMBL" id="EEZ72290.1"/>
    </source>
</evidence>
<dbReference type="InterPro" id="IPR011050">
    <property type="entry name" value="Pectin_lyase_fold/virulence"/>
</dbReference>
<dbReference type="Proteomes" id="UP000003294">
    <property type="component" value="Unassembled WGS sequence"/>
</dbReference>
<dbReference type="InterPro" id="IPR007742">
    <property type="entry name" value="NosD_dom"/>
</dbReference>
<dbReference type="STRING" id="546262.NEICINOT_03692"/>
<dbReference type="InterPro" id="IPR006626">
    <property type="entry name" value="PbH1"/>
</dbReference>
<dbReference type="SMART" id="SM00710">
    <property type="entry name" value="PbH1"/>
    <property type="match status" value="8"/>
</dbReference>
<dbReference type="InterPro" id="IPR006633">
    <property type="entry name" value="Carb-bd_sugar_hydrolysis-dom"/>
</dbReference>
<evidence type="ECO:0000256" key="1">
    <source>
        <dbReference type="SAM" id="SignalP"/>
    </source>
</evidence>
<dbReference type="SUPFAM" id="SSF51126">
    <property type="entry name" value="Pectin lyase-like"/>
    <property type="match status" value="1"/>
</dbReference>
<dbReference type="AlphaFoldDB" id="D0W214"/>
<comment type="caution">
    <text evidence="3">The sequence shown here is derived from an EMBL/GenBank/DDBJ whole genome shotgun (WGS) entry which is preliminary data.</text>
</comment>
<dbReference type="EMBL" id="ACDY02000003">
    <property type="protein sequence ID" value="EEZ72290.1"/>
    <property type="molecule type" value="Genomic_DNA"/>
</dbReference>
<proteinExistence type="predicted"/>
<feature type="domain" description="Carbohydrate-binding/sugar hydrolysis" evidence="2">
    <location>
        <begin position="60"/>
        <end position="210"/>
    </location>
</feature>
<keyword evidence="1" id="KW-0732">Signal</keyword>
<dbReference type="InterPro" id="IPR012334">
    <property type="entry name" value="Pectin_lyas_fold"/>
</dbReference>
<sequence>MFHFVLPYRTKQRNTMHTSVLRTWLRAVLILASGSIFQTASAAVVHVSPQDNLAEIFARAHAGDTLKLASGVYKTKLHIDKPITIEGPADRSATVEGDRSGRTIAVHAPDVTLRNLTVTRSGMSLPAMDAGIYLEETAPRALIEHNNIFDNSVGVYLHGSADAMVRENKIVGDATLRVNERGNGVTVWNAPGAQVVGNDISKGRDGIFSNTSTYNTYKNNRFSDLRFAVHYMYTNDSEISGNISVGNNMGYVLMFSERLKVFDNIAVGSRDQGIMLNYVNYSDIHDNIINKAGKCVFAYNANYDKLFANHFENCQIGIHFTAAIEGTTLHDNSFVNNESQVKYVSTRFLDWSEGGHGNYWSDNSAFDLDGDGFGDSAYRPNGIIDQIIWRAPVARLLMNSPAISIVKWAQAQFPAVLPGGVVDSKPLMKPYVAKIQTRYQAMKDELLKEAETRQSEWGKAENGSLN</sequence>
<name>D0W214_NEICI</name>
<dbReference type="eggNOG" id="COG3420">
    <property type="taxonomic scope" value="Bacteria"/>
</dbReference>
<evidence type="ECO:0000313" key="4">
    <source>
        <dbReference type="Proteomes" id="UP000003294"/>
    </source>
</evidence>
<feature type="chain" id="PRO_5003018337" evidence="1">
    <location>
        <begin position="43"/>
        <end position="466"/>
    </location>
</feature>
<organism evidence="3 4">
    <name type="scientific">Neisseria cinerea ATCC 14685</name>
    <dbReference type="NCBI Taxonomy" id="546262"/>
    <lineage>
        <taxon>Bacteria</taxon>
        <taxon>Pseudomonadati</taxon>
        <taxon>Pseudomonadota</taxon>
        <taxon>Betaproteobacteria</taxon>
        <taxon>Neisseriales</taxon>
        <taxon>Neisseriaceae</taxon>
        <taxon>Neisseria</taxon>
    </lineage>
</organism>
<dbReference type="InterPro" id="IPR026464">
    <property type="entry name" value="NosD_copper_fam"/>
</dbReference>
<feature type="domain" description="Carbohydrate-binding/sugar hydrolysis" evidence="2">
    <location>
        <begin position="216"/>
        <end position="386"/>
    </location>
</feature>
<dbReference type="NCBIfam" id="TIGR04247">
    <property type="entry name" value="NosD_copper_fam"/>
    <property type="match status" value="1"/>
</dbReference>
<reference evidence="3 4" key="1">
    <citation type="submission" date="2009-10" db="EMBL/GenBank/DDBJ databases">
        <authorList>
            <person name="Weinstock G."/>
            <person name="Sodergren E."/>
            <person name="Clifton S."/>
            <person name="Fulton L."/>
            <person name="Fulton B."/>
            <person name="Courtney L."/>
            <person name="Fronick C."/>
            <person name="Harrison M."/>
            <person name="Strong C."/>
            <person name="Farmer C."/>
            <person name="Delahaunty K."/>
            <person name="Markovic C."/>
            <person name="Hall O."/>
            <person name="Minx P."/>
            <person name="Tomlinson C."/>
            <person name="Mitreva M."/>
            <person name="Nelson J."/>
            <person name="Hou S."/>
            <person name="Wollam A."/>
            <person name="Pepin K.H."/>
            <person name="Johnson M."/>
            <person name="Bhonagiri V."/>
            <person name="Nash W.E."/>
            <person name="Warren W."/>
            <person name="Chinwalla A."/>
            <person name="Mardis E.R."/>
            <person name="Wilson R.K."/>
        </authorList>
    </citation>
    <scope>NUCLEOTIDE SEQUENCE [LARGE SCALE GENOMIC DNA]</scope>
    <source>
        <strain evidence="3 4">ATCC 14685</strain>
    </source>
</reference>
<dbReference type="Pfam" id="PF05048">
    <property type="entry name" value="NosD"/>
    <property type="match status" value="1"/>
</dbReference>
<gene>
    <name evidence="3" type="ORF">NEICINOT_03692</name>
</gene>
<dbReference type="SMART" id="SM00722">
    <property type="entry name" value="CASH"/>
    <property type="match status" value="2"/>
</dbReference>
<accession>D0W214</accession>
<feature type="signal peptide" evidence="1">
    <location>
        <begin position="1"/>
        <end position="42"/>
    </location>
</feature>
<protein>
    <submittedName>
        <fullName evidence="3">Periplasmic copper-binding protein (NosD)</fullName>
    </submittedName>
</protein>
<evidence type="ECO:0000259" key="2">
    <source>
        <dbReference type="SMART" id="SM00722"/>
    </source>
</evidence>
<dbReference type="Gene3D" id="2.160.20.10">
    <property type="entry name" value="Single-stranded right-handed beta-helix, Pectin lyase-like"/>
    <property type="match status" value="1"/>
</dbReference>